<feature type="domain" description="Glycosyl transferase family 1" evidence="1">
    <location>
        <begin position="209"/>
        <end position="359"/>
    </location>
</feature>
<dbReference type="InterPro" id="IPR001296">
    <property type="entry name" value="Glyco_trans_1"/>
</dbReference>
<evidence type="ECO:0000259" key="1">
    <source>
        <dbReference type="Pfam" id="PF00534"/>
    </source>
</evidence>
<dbReference type="Proteomes" id="UP000179014">
    <property type="component" value="Unassembled WGS sequence"/>
</dbReference>
<dbReference type="SUPFAM" id="SSF53756">
    <property type="entry name" value="UDP-Glycosyltransferase/glycogen phosphorylase"/>
    <property type="match status" value="1"/>
</dbReference>
<dbReference type="CDD" id="cd03808">
    <property type="entry name" value="GT4_CapM-like"/>
    <property type="match status" value="1"/>
</dbReference>
<gene>
    <name evidence="3" type="ORF">A2118_02645</name>
</gene>
<evidence type="ECO:0000313" key="4">
    <source>
        <dbReference type="Proteomes" id="UP000179014"/>
    </source>
</evidence>
<name>A0A1F6BW29_9BACT</name>
<dbReference type="InterPro" id="IPR028098">
    <property type="entry name" value="Glyco_trans_4-like_N"/>
</dbReference>
<accession>A0A1F6BW29</accession>
<organism evidence="3 4">
    <name type="scientific">Candidatus Kaiserbacteria bacterium GWA2_50_9</name>
    <dbReference type="NCBI Taxonomy" id="1798474"/>
    <lineage>
        <taxon>Bacteria</taxon>
        <taxon>Candidatus Kaiseribacteriota</taxon>
    </lineage>
</organism>
<dbReference type="GO" id="GO:0016757">
    <property type="term" value="F:glycosyltransferase activity"/>
    <property type="evidence" value="ECO:0007669"/>
    <property type="project" value="InterPro"/>
</dbReference>
<protein>
    <recommendedName>
        <fullName evidence="5">Glycosyltransferase subfamily 4-like N-terminal domain-containing protein</fullName>
    </recommendedName>
</protein>
<dbReference type="Gene3D" id="3.40.50.2000">
    <property type="entry name" value="Glycogen Phosphorylase B"/>
    <property type="match status" value="2"/>
</dbReference>
<dbReference type="PANTHER" id="PTHR12526">
    <property type="entry name" value="GLYCOSYLTRANSFERASE"/>
    <property type="match status" value="1"/>
</dbReference>
<feature type="domain" description="Glycosyltransferase subfamily 4-like N-terminal" evidence="2">
    <location>
        <begin position="14"/>
        <end position="184"/>
    </location>
</feature>
<comment type="caution">
    <text evidence="3">The sequence shown here is derived from an EMBL/GenBank/DDBJ whole genome shotgun (WGS) entry which is preliminary data.</text>
</comment>
<evidence type="ECO:0000313" key="3">
    <source>
        <dbReference type="EMBL" id="OGG41033.1"/>
    </source>
</evidence>
<dbReference type="EMBL" id="MFKN01000017">
    <property type="protein sequence ID" value="OGG41033.1"/>
    <property type="molecule type" value="Genomic_DNA"/>
</dbReference>
<dbReference type="Pfam" id="PF13439">
    <property type="entry name" value="Glyco_transf_4"/>
    <property type="match status" value="1"/>
</dbReference>
<dbReference type="Pfam" id="PF00534">
    <property type="entry name" value="Glycos_transf_1"/>
    <property type="match status" value="1"/>
</dbReference>
<dbReference type="PANTHER" id="PTHR12526:SF630">
    <property type="entry name" value="GLYCOSYLTRANSFERASE"/>
    <property type="match status" value="1"/>
</dbReference>
<dbReference type="STRING" id="1798474.A2118_02645"/>
<dbReference type="AlphaFoldDB" id="A0A1F6BW29"/>
<evidence type="ECO:0008006" key="5">
    <source>
        <dbReference type="Google" id="ProtNLM"/>
    </source>
</evidence>
<proteinExistence type="predicted"/>
<evidence type="ECO:0000259" key="2">
    <source>
        <dbReference type="Pfam" id="PF13439"/>
    </source>
</evidence>
<sequence>MKKKILFVITKSNWGGVQKYVYDLAVTLPRDQFEVVVTLGGTGEAGATSGLLAERLASAGIRIIFISHFMRDISLMREFKVLGELKRIFKQEKPDVVHLNSSKAGGIGALAGRMVGVPRIVFTSHGLVYDEDVNSFTRLFRWIVTWATFLLAHRVILISKDTYKRARHSPFCKNKISLIYNGISATSLIPRMEARSKLIPTGNADAVWIGTISELTRNKGLPYLIEAAHILKERGHSFELAIMGTEGDERGPLTDLIDKYQLGNQVHLLGFVAHGARLLAAFDIFTLTSVKEGHPYVLLEAAQARCAVVGTHIPGIIDVIDEKTGILVEPKNTSDIAHALEKLLTDGEGRRKLGEALYKKVSERFSIEQMIKETAEIYR</sequence>
<reference evidence="3 4" key="1">
    <citation type="journal article" date="2016" name="Nat. Commun.">
        <title>Thousands of microbial genomes shed light on interconnected biogeochemical processes in an aquifer system.</title>
        <authorList>
            <person name="Anantharaman K."/>
            <person name="Brown C.T."/>
            <person name="Hug L.A."/>
            <person name="Sharon I."/>
            <person name="Castelle C.J."/>
            <person name="Probst A.J."/>
            <person name="Thomas B.C."/>
            <person name="Singh A."/>
            <person name="Wilkins M.J."/>
            <person name="Karaoz U."/>
            <person name="Brodie E.L."/>
            <person name="Williams K.H."/>
            <person name="Hubbard S.S."/>
            <person name="Banfield J.F."/>
        </authorList>
    </citation>
    <scope>NUCLEOTIDE SEQUENCE [LARGE SCALE GENOMIC DNA]</scope>
</reference>